<accession>A0A1I2WJI3</accession>
<evidence type="ECO:0008006" key="4">
    <source>
        <dbReference type="Google" id="ProtNLM"/>
    </source>
</evidence>
<reference evidence="1 3" key="1">
    <citation type="submission" date="2016-10" db="EMBL/GenBank/DDBJ databases">
        <authorList>
            <person name="de Groot N.N."/>
        </authorList>
    </citation>
    <scope>NUCLEOTIDE SEQUENCE [LARGE SCALE GENOMIC DNA]</scope>
    <source>
        <strain evidence="1 3">OK461</strain>
    </source>
</reference>
<evidence type="ECO:0000313" key="3">
    <source>
        <dbReference type="Proteomes" id="UP000181942"/>
    </source>
</evidence>
<dbReference type="InterPro" id="IPR025851">
    <property type="entry name" value="SUKH-4"/>
</dbReference>
<protein>
    <recommendedName>
        <fullName evidence="4">SUKH-4 immunity protein</fullName>
    </recommendedName>
</protein>
<dbReference type="Pfam" id="PF14435">
    <property type="entry name" value="SUKH-4"/>
    <property type="match status" value="1"/>
</dbReference>
<dbReference type="Proteomes" id="UP000181942">
    <property type="component" value="Unassembled WGS sequence"/>
</dbReference>
<proteinExistence type="predicted"/>
<dbReference type="AlphaFoldDB" id="A0A1I2WJI3"/>
<sequence>MRSEHGDKWAAVEDELRFMLSQPLEPLVTTEDRLLFIEVAQEWDIPQGDRFALGEWGLPQLPLFTPRPQAGPDPVLVPNVAGEHERRLVKDGQQLYDLGFWGPSEDSFVVGVVPGDGRVLCLLPAPITVDDIPEVLRPYHAGLHKPAVSFFSSSVAQYVETAWRWSAAIQILRKVEEPAYTASEADHVRHYDRLHACVELVVDAARRLDHAAPAEDPQSVWIELIRENSI</sequence>
<evidence type="ECO:0000313" key="2">
    <source>
        <dbReference type="EMBL" id="SFH05291.1"/>
    </source>
</evidence>
<organism evidence="1 3">
    <name type="scientific">Streptomyces mirabilis</name>
    <dbReference type="NCBI Taxonomy" id="68239"/>
    <lineage>
        <taxon>Bacteria</taxon>
        <taxon>Bacillati</taxon>
        <taxon>Actinomycetota</taxon>
        <taxon>Actinomycetes</taxon>
        <taxon>Kitasatosporales</taxon>
        <taxon>Streptomycetaceae</taxon>
        <taxon>Streptomyces</taxon>
    </lineage>
</organism>
<gene>
    <name evidence="1" type="ORF">SAMN02787118_13757</name>
    <name evidence="2" type="ORF">SAMN02787118_14037</name>
</gene>
<dbReference type="EMBL" id="FONR01000040">
    <property type="protein sequence ID" value="SFH05291.1"/>
    <property type="molecule type" value="Genomic_DNA"/>
</dbReference>
<dbReference type="EMBL" id="FONR01000037">
    <property type="protein sequence ID" value="SFH00889.1"/>
    <property type="molecule type" value="Genomic_DNA"/>
</dbReference>
<name>A0A1I2WJI3_9ACTN</name>
<evidence type="ECO:0000313" key="1">
    <source>
        <dbReference type="EMBL" id="SFH00889.1"/>
    </source>
</evidence>